<reference evidence="1 2" key="1">
    <citation type="journal article" date="2017" name="Int. J. Syst. Evol. Microbiol.">
        <title>Jeotgalibaca porci sp. nov. and Jeotgalibaca arthritidis sp. nov., isolated from pigs, and emended description of the genus Jeotgalibaca.</title>
        <authorList>
            <person name="Zamora L."/>
            <person name="Perez-Sancho M."/>
            <person name="Dominguez L."/>
            <person name="Fernandez-Garayzabal J.F."/>
            <person name="Vela A.I."/>
        </authorList>
    </citation>
    <scope>NUCLEOTIDE SEQUENCE [LARGE SCALE GENOMIC DNA]</scope>
    <source>
        <strain evidence="1 2">CECT 9157</strain>
    </source>
</reference>
<evidence type="ECO:0000313" key="1">
    <source>
        <dbReference type="EMBL" id="QII81647.1"/>
    </source>
</evidence>
<evidence type="ECO:0000313" key="2">
    <source>
        <dbReference type="Proteomes" id="UP000501451"/>
    </source>
</evidence>
<gene>
    <name evidence="1" type="ORF">G7057_03575</name>
</gene>
<accession>A0A6G7K8T1</accession>
<dbReference type="EMBL" id="CP049740">
    <property type="protein sequence ID" value="QII81647.1"/>
    <property type="molecule type" value="Genomic_DNA"/>
</dbReference>
<sequence length="143" mass="16749">MDYETDDILFETIREQNKQYLNIFEADLKATHLKMNTISNHLATVDFYINTYLLYYEPLEMAAGCGNEIHGFLGDFFIRKAMWSTPVTIKSTAASIKKFYKSMLDHGHVDKESYLILCDDIKENMSDWQAECEDYNNSDDLDW</sequence>
<dbReference type="KEGG" id="jar:G7057_03575"/>
<dbReference type="Proteomes" id="UP000501451">
    <property type="component" value="Chromosome"/>
</dbReference>
<dbReference type="RefSeq" id="WP_166161411.1">
    <property type="nucleotide sequence ID" value="NZ_CP049740.1"/>
</dbReference>
<protein>
    <submittedName>
        <fullName evidence="1">Recombinase</fullName>
    </submittedName>
</protein>
<keyword evidence="2" id="KW-1185">Reference proteome</keyword>
<proteinExistence type="predicted"/>
<name>A0A6G7K8T1_9LACT</name>
<organism evidence="1 2">
    <name type="scientific">Jeotgalibaca arthritidis</name>
    <dbReference type="NCBI Taxonomy" id="1868794"/>
    <lineage>
        <taxon>Bacteria</taxon>
        <taxon>Bacillati</taxon>
        <taxon>Bacillota</taxon>
        <taxon>Bacilli</taxon>
        <taxon>Lactobacillales</taxon>
        <taxon>Carnobacteriaceae</taxon>
        <taxon>Jeotgalibaca</taxon>
    </lineage>
</organism>
<dbReference type="AlphaFoldDB" id="A0A6G7K8T1"/>